<dbReference type="InterPro" id="IPR008915">
    <property type="entry name" value="Peptidase_M50"/>
</dbReference>
<keyword evidence="4 13" id="KW-0645">Protease</keyword>
<keyword evidence="14" id="KW-1185">Reference proteome</keyword>
<sequence length="437" mass="48681">MSLSLLIVLHELGHFIPARLFKIKVEKFYLFFDIKFSLFKKKIGDTVYGIGWLPLGGYVKIAGMIDESMDKEQMALPPQPWEFRSKPAWQRLIVMLGGVVVNVIVGFVICAGLLYTQGTQIATGDDFKYGFGFPKVLEDIGFQQGDNPLLVNGDTLPQAQMLTRQILFRDVETVTVLRDGELVEIAVPEGTDDKIFDAGVSPGLQYRYPFVVDSIGVNSLVDSLGINAGADIISVAGYPIEYQTDLSYAVNNKIEPNVPFILSTVSKDGEQKDLEITLSESQLEKGFGIYTKGAESIRDIVNIKQRKYAVGESLVEGVSMGYWIMYDYIAQMKYIFTSKGAGQLGGFGTIAKLYPDTFDWVGFWRTTALISFILAIMNILPIPALDGGHVMFLLYEIVTGRKPGDKFLERAQIIGILLLLALMVYANGNDIYRWLFE</sequence>
<gene>
    <name evidence="13" type="ORF">NMS_0991</name>
</gene>
<evidence type="ECO:0000313" key="14">
    <source>
        <dbReference type="Proteomes" id="UP000031760"/>
    </source>
</evidence>
<evidence type="ECO:0000256" key="4">
    <source>
        <dbReference type="ARBA" id="ARBA00022670"/>
    </source>
</evidence>
<dbReference type="PANTHER" id="PTHR42837">
    <property type="entry name" value="REGULATOR OF SIGMA-E PROTEASE RSEP"/>
    <property type="match status" value="1"/>
</dbReference>
<dbReference type="CDD" id="cd06163">
    <property type="entry name" value="S2P-M50_PDZ_RseP-like"/>
    <property type="match status" value="1"/>
</dbReference>
<organism evidence="13 14">
    <name type="scientific">Nonlabens marinus S1-08</name>
    <dbReference type="NCBI Taxonomy" id="1454201"/>
    <lineage>
        <taxon>Bacteria</taxon>
        <taxon>Pseudomonadati</taxon>
        <taxon>Bacteroidota</taxon>
        <taxon>Flavobacteriia</taxon>
        <taxon>Flavobacteriales</taxon>
        <taxon>Flavobacteriaceae</taxon>
        <taxon>Nonlabens</taxon>
    </lineage>
</organism>
<feature type="domain" description="Peptidase M50" evidence="12">
    <location>
        <begin position="2"/>
        <end position="422"/>
    </location>
</feature>
<dbReference type="GO" id="GO:0016020">
    <property type="term" value="C:membrane"/>
    <property type="evidence" value="ECO:0007669"/>
    <property type="project" value="UniProtKB-SubCell"/>
</dbReference>
<dbReference type="EC" id="3.4.24.-" evidence="11"/>
<evidence type="ECO:0000313" key="13">
    <source>
        <dbReference type="EMBL" id="BAO55000.1"/>
    </source>
</evidence>
<dbReference type="Pfam" id="PF02163">
    <property type="entry name" value="Peptidase_M50"/>
    <property type="match status" value="1"/>
</dbReference>
<evidence type="ECO:0000256" key="1">
    <source>
        <dbReference type="ARBA" id="ARBA00001947"/>
    </source>
</evidence>
<feature type="transmembrane region" description="Helical" evidence="11">
    <location>
        <begin position="92"/>
        <end position="115"/>
    </location>
</feature>
<proteinExistence type="inferred from homology"/>
<dbReference type="EMBL" id="AP014548">
    <property type="protein sequence ID" value="BAO55000.1"/>
    <property type="molecule type" value="Genomic_DNA"/>
</dbReference>
<comment type="subcellular location">
    <subcellularLocation>
        <location evidence="2">Membrane</location>
        <topology evidence="2">Multi-pass membrane protein</topology>
    </subcellularLocation>
</comment>
<evidence type="ECO:0000259" key="12">
    <source>
        <dbReference type="Pfam" id="PF02163"/>
    </source>
</evidence>
<dbReference type="GO" id="GO:0006508">
    <property type="term" value="P:proteolysis"/>
    <property type="evidence" value="ECO:0007669"/>
    <property type="project" value="UniProtKB-KW"/>
</dbReference>
<dbReference type="AlphaFoldDB" id="W8VQC3"/>
<comment type="similarity">
    <text evidence="3 11">Belongs to the peptidase M50B family.</text>
</comment>
<evidence type="ECO:0000256" key="6">
    <source>
        <dbReference type="ARBA" id="ARBA00022801"/>
    </source>
</evidence>
<evidence type="ECO:0000256" key="8">
    <source>
        <dbReference type="ARBA" id="ARBA00022989"/>
    </source>
</evidence>
<feature type="transmembrane region" description="Helical" evidence="11">
    <location>
        <begin position="407"/>
        <end position="426"/>
    </location>
</feature>
<dbReference type="KEGG" id="nmf:NMS_0991"/>
<dbReference type="STRING" id="1454201.NMS_0991"/>
<keyword evidence="9 11" id="KW-0482">Metalloprotease</keyword>
<evidence type="ECO:0000256" key="3">
    <source>
        <dbReference type="ARBA" id="ARBA00007931"/>
    </source>
</evidence>
<evidence type="ECO:0000256" key="7">
    <source>
        <dbReference type="ARBA" id="ARBA00022833"/>
    </source>
</evidence>
<dbReference type="RefSeq" id="WP_148311407.1">
    <property type="nucleotide sequence ID" value="NZ_AP014548.1"/>
</dbReference>
<name>W8VQC3_9FLAO</name>
<protein>
    <recommendedName>
        <fullName evidence="11">Zinc metalloprotease</fullName>
        <ecNumber evidence="11">3.4.24.-</ecNumber>
    </recommendedName>
</protein>
<evidence type="ECO:0000256" key="9">
    <source>
        <dbReference type="ARBA" id="ARBA00023049"/>
    </source>
</evidence>
<dbReference type="InterPro" id="IPR036034">
    <property type="entry name" value="PDZ_sf"/>
</dbReference>
<accession>W8VQC3</accession>
<keyword evidence="6 11" id="KW-0378">Hydrolase</keyword>
<keyword evidence="8 11" id="KW-1133">Transmembrane helix</keyword>
<comment type="cofactor">
    <cofactor evidence="1 11">
        <name>Zn(2+)</name>
        <dbReference type="ChEBI" id="CHEBI:29105"/>
    </cofactor>
</comment>
<dbReference type="Gene3D" id="2.30.42.10">
    <property type="match status" value="1"/>
</dbReference>
<feature type="transmembrane region" description="Helical" evidence="11">
    <location>
        <begin position="369"/>
        <end position="395"/>
    </location>
</feature>
<dbReference type="HOGENOM" id="CLU_025778_0_0_10"/>
<dbReference type="NCBIfam" id="TIGR00054">
    <property type="entry name" value="RIP metalloprotease RseP"/>
    <property type="match status" value="1"/>
</dbReference>
<dbReference type="PANTHER" id="PTHR42837:SF2">
    <property type="entry name" value="MEMBRANE METALLOPROTEASE ARASP2, CHLOROPLASTIC-RELATED"/>
    <property type="match status" value="1"/>
</dbReference>
<dbReference type="GO" id="GO:0046872">
    <property type="term" value="F:metal ion binding"/>
    <property type="evidence" value="ECO:0007669"/>
    <property type="project" value="UniProtKB-KW"/>
</dbReference>
<dbReference type="InterPro" id="IPR004387">
    <property type="entry name" value="Pept_M50_Zn"/>
</dbReference>
<dbReference type="OrthoDB" id="9782003at2"/>
<keyword evidence="5 11" id="KW-0812">Transmembrane</keyword>
<evidence type="ECO:0000256" key="10">
    <source>
        <dbReference type="ARBA" id="ARBA00023136"/>
    </source>
</evidence>
<keyword evidence="11" id="KW-0479">Metal-binding</keyword>
<evidence type="ECO:0000256" key="2">
    <source>
        <dbReference type="ARBA" id="ARBA00004141"/>
    </source>
</evidence>
<keyword evidence="10 11" id="KW-0472">Membrane</keyword>
<keyword evidence="7 11" id="KW-0862">Zinc</keyword>
<reference evidence="13 14" key="1">
    <citation type="journal article" date="2014" name="Proc. Natl. Acad. Sci. U.S.A.">
        <title>Functional characterization of flavobacteria rhodopsins reveals a unique class of light-driven chloride pump in bacteria.</title>
        <authorList>
            <person name="Yoshizawa S."/>
            <person name="Kumagai Y."/>
            <person name="Kim H."/>
            <person name="Ogura Y."/>
            <person name="Hayashi T."/>
            <person name="Iwasaki W."/>
            <person name="DeLong E.F."/>
            <person name="Kogure K."/>
        </authorList>
    </citation>
    <scope>NUCLEOTIDE SEQUENCE [LARGE SCALE GENOMIC DNA]</scope>
    <source>
        <strain evidence="13 14">S1-08</strain>
    </source>
</reference>
<evidence type="ECO:0000256" key="11">
    <source>
        <dbReference type="RuleBase" id="RU362031"/>
    </source>
</evidence>
<evidence type="ECO:0000256" key="5">
    <source>
        <dbReference type="ARBA" id="ARBA00022692"/>
    </source>
</evidence>
<dbReference type="Proteomes" id="UP000031760">
    <property type="component" value="Chromosome"/>
</dbReference>
<dbReference type="GO" id="GO:0004222">
    <property type="term" value="F:metalloendopeptidase activity"/>
    <property type="evidence" value="ECO:0007669"/>
    <property type="project" value="InterPro"/>
</dbReference>